<reference evidence="3 4" key="1">
    <citation type="submission" date="2015-06" db="EMBL/GenBank/DDBJ databases">
        <authorList>
            <person name="Hoefler B.C."/>
            <person name="Straight P.D."/>
        </authorList>
    </citation>
    <scope>NUCLEOTIDE SEQUENCE [LARGE SCALE GENOMIC DNA]</scope>
    <source>
        <strain evidence="3 4">NRRL 3427</strain>
    </source>
</reference>
<dbReference type="InterPro" id="IPR045608">
    <property type="entry name" value="Trypco2"/>
</dbReference>
<feature type="region of interest" description="Disordered" evidence="1">
    <location>
        <begin position="85"/>
        <end position="105"/>
    </location>
</feature>
<dbReference type="Proteomes" id="UP000037023">
    <property type="component" value="Unassembled WGS sequence"/>
</dbReference>
<name>A0A0L8KGY4_STRVR</name>
<comment type="caution">
    <text evidence="3">The sequence shown here is derived from an EMBL/GenBank/DDBJ whole genome shotgun (WGS) entry which is preliminary data.</text>
</comment>
<organism evidence="3 4">
    <name type="scientific">Streptomyces viridochromogenes</name>
    <dbReference type="NCBI Taxonomy" id="1938"/>
    <lineage>
        <taxon>Bacteria</taxon>
        <taxon>Bacillati</taxon>
        <taxon>Actinomycetota</taxon>
        <taxon>Actinomycetes</taxon>
        <taxon>Kitasatosporales</taxon>
        <taxon>Streptomycetaceae</taxon>
        <taxon>Streptomyces</taxon>
    </lineage>
</organism>
<dbReference type="Pfam" id="PF19631">
    <property type="entry name" value="Trypco2"/>
    <property type="match status" value="1"/>
</dbReference>
<dbReference type="OrthoDB" id="4318956at2"/>
<gene>
    <name evidence="3" type="ORF">ADK34_18140</name>
</gene>
<dbReference type="EMBL" id="LGUP01000165">
    <property type="protein sequence ID" value="KOG25203.1"/>
    <property type="molecule type" value="Genomic_DNA"/>
</dbReference>
<evidence type="ECO:0000256" key="1">
    <source>
        <dbReference type="SAM" id="MobiDB-lite"/>
    </source>
</evidence>
<sequence>MSTIGLAAAIEELRQELYEAQRQGVGQQFAFGVEEAELELQLELRHSRKGDGKLSFGVVTVGGGVERVGVRTHTLRIRLSVADKAAGGTRPEVNDDETGSWDDGE</sequence>
<dbReference type="AlphaFoldDB" id="A0A0L8KGY4"/>
<accession>A0A0L8KGY4</accession>
<evidence type="ECO:0000259" key="2">
    <source>
        <dbReference type="Pfam" id="PF19631"/>
    </source>
</evidence>
<proteinExistence type="predicted"/>
<evidence type="ECO:0000313" key="4">
    <source>
        <dbReference type="Proteomes" id="UP000037023"/>
    </source>
</evidence>
<feature type="domain" description="Trypsin-co-occurring" evidence="2">
    <location>
        <begin position="4"/>
        <end position="80"/>
    </location>
</feature>
<dbReference type="RefSeq" id="WP_033203998.1">
    <property type="nucleotide sequence ID" value="NZ_LGUP01000165.1"/>
</dbReference>
<protein>
    <recommendedName>
        <fullName evidence="2">Trypsin-co-occurring domain-containing protein</fullName>
    </recommendedName>
</protein>
<feature type="compositionally biased region" description="Acidic residues" evidence="1">
    <location>
        <begin position="94"/>
        <end position="105"/>
    </location>
</feature>
<dbReference type="PATRIC" id="fig|1938.6.peg.3916"/>
<evidence type="ECO:0000313" key="3">
    <source>
        <dbReference type="EMBL" id="KOG25203.1"/>
    </source>
</evidence>